<dbReference type="Proteomes" id="UP000638648">
    <property type="component" value="Unassembled WGS sequence"/>
</dbReference>
<dbReference type="PANTHER" id="PTHR19271:SF16">
    <property type="entry name" value="CYTOCHROME B"/>
    <property type="match status" value="1"/>
</dbReference>
<evidence type="ECO:0000256" key="10">
    <source>
        <dbReference type="ARBA" id="ARBA00022723"/>
    </source>
</evidence>
<feature type="transmembrane region" description="Helical" evidence="19">
    <location>
        <begin position="207"/>
        <end position="231"/>
    </location>
</feature>
<feature type="transmembrane region" description="Helical" evidence="19">
    <location>
        <begin position="141"/>
        <end position="161"/>
    </location>
</feature>
<dbReference type="PROSITE" id="PS51002">
    <property type="entry name" value="CYTB_NTER"/>
    <property type="match status" value="1"/>
</dbReference>
<evidence type="ECO:0000256" key="18">
    <source>
        <dbReference type="SAM" id="MobiDB-lite"/>
    </source>
</evidence>
<dbReference type="InterPro" id="IPR016174">
    <property type="entry name" value="Di-haem_cyt_TM"/>
</dbReference>
<protein>
    <recommendedName>
        <fullName evidence="4">Cytochrome bc1 complex cytochrome b subunit</fullName>
        <ecNumber evidence="3">7.1.1.8</ecNumber>
    </recommendedName>
    <alternativeName>
        <fullName evidence="17">Cytochrome bc1 reductase complex subunit QcrB</fullName>
    </alternativeName>
</protein>
<dbReference type="EC" id="7.1.1.8" evidence="3"/>
<dbReference type="InterPro" id="IPR005797">
    <property type="entry name" value="Cyt_b/b6_N"/>
</dbReference>
<evidence type="ECO:0000256" key="2">
    <source>
        <dbReference type="ARBA" id="ARBA00004651"/>
    </source>
</evidence>
<feature type="transmembrane region" description="Helical" evidence="19">
    <location>
        <begin position="263"/>
        <end position="285"/>
    </location>
</feature>
<feature type="transmembrane region" description="Helical" evidence="19">
    <location>
        <begin position="372"/>
        <end position="390"/>
    </location>
</feature>
<keyword evidence="11" id="KW-1278">Translocase</keyword>
<dbReference type="InterPro" id="IPR027387">
    <property type="entry name" value="Cytb/b6-like_sf"/>
</dbReference>
<feature type="transmembrane region" description="Helical" evidence="19">
    <location>
        <begin position="330"/>
        <end position="351"/>
    </location>
</feature>
<evidence type="ECO:0000256" key="7">
    <source>
        <dbReference type="ARBA" id="ARBA00022617"/>
    </source>
</evidence>
<dbReference type="FunFam" id="1.20.810.10:FF:000007">
    <property type="entry name" value="Ubiquinol-cytochrome C reductase B subunit"/>
    <property type="match status" value="1"/>
</dbReference>
<comment type="caution">
    <text evidence="21">The sequence shown here is derived from an EMBL/GenBank/DDBJ whole genome shotgun (WGS) entry which is preliminary data.</text>
</comment>
<evidence type="ECO:0000259" key="20">
    <source>
        <dbReference type="PROSITE" id="PS51002"/>
    </source>
</evidence>
<feature type="transmembrane region" description="Helical" evidence="19">
    <location>
        <begin position="410"/>
        <end position="427"/>
    </location>
</feature>
<dbReference type="GO" id="GO:0008121">
    <property type="term" value="F:quinol-cytochrome-c reductase activity"/>
    <property type="evidence" value="ECO:0007669"/>
    <property type="project" value="UniProtKB-EC"/>
</dbReference>
<feature type="transmembrane region" description="Helical" evidence="19">
    <location>
        <begin position="45"/>
        <end position="64"/>
    </location>
</feature>
<evidence type="ECO:0000313" key="22">
    <source>
        <dbReference type="Proteomes" id="UP000638648"/>
    </source>
</evidence>
<feature type="region of interest" description="Disordered" evidence="18">
    <location>
        <begin position="477"/>
        <end position="496"/>
    </location>
</feature>
<evidence type="ECO:0000256" key="15">
    <source>
        <dbReference type="ARBA" id="ARBA00023136"/>
    </source>
</evidence>
<feature type="compositionally biased region" description="Basic and acidic residues" evidence="18">
    <location>
        <begin position="526"/>
        <end position="549"/>
    </location>
</feature>
<evidence type="ECO:0000256" key="4">
    <source>
        <dbReference type="ARBA" id="ARBA00016116"/>
    </source>
</evidence>
<evidence type="ECO:0000256" key="3">
    <source>
        <dbReference type="ARBA" id="ARBA00012951"/>
    </source>
</evidence>
<dbReference type="GO" id="GO:0016491">
    <property type="term" value="F:oxidoreductase activity"/>
    <property type="evidence" value="ECO:0007669"/>
    <property type="project" value="InterPro"/>
</dbReference>
<feature type="region of interest" description="Disordered" evidence="18">
    <location>
        <begin position="520"/>
        <end position="549"/>
    </location>
</feature>
<dbReference type="Pfam" id="PF13631">
    <property type="entry name" value="Cytochrom_B_N_2"/>
    <property type="match status" value="1"/>
</dbReference>
<evidence type="ECO:0000256" key="16">
    <source>
        <dbReference type="ARBA" id="ARBA00029351"/>
    </source>
</evidence>
<dbReference type="RefSeq" id="WP_192752915.1">
    <property type="nucleotide sequence ID" value="NZ_BAABJL010000142.1"/>
</dbReference>
<keyword evidence="7" id="KW-0349">Heme</keyword>
<keyword evidence="22" id="KW-1185">Reference proteome</keyword>
<feature type="domain" description="Cytochrome b/b6 N-terminal region profile" evidence="20">
    <location>
        <begin position="13"/>
        <end position="238"/>
    </location>
</feature>
<evidence type="ECO:0000256" key="5">
    <source>
        <dbReference type="ARBA" id="ARBA00022448"/>
    </source>
</evidence>
<reference evidence="21" key="1">
    <citation type="submission" date="2020-10" db="EMBL/GenBank/DDBJ databases">
        <title>Sequencing the genomes of 1000 actinobacteria strains.</title>
        <authorList>
            <person name="Klenk H.-P."/>
        </authorList>
    </citation>
    <scope>NUCLEOTIDE SEQUENCE</scope>
    <source>
        <strain evidence="21">DSM 45354</strain>
    </source>
</reference>
<evidence type="ECO:0000256" key="13">
    <source>
        <dbReference type="ARBA" id="ARBA00022989"/>
    </source>
</evidence>
<accession>A0A927RBZ5</accession>
<dbReference type="Gene3D" id="1.20.810.10">
    <property type="entry name" value="Cytochrome Bc1 Complex, Chain C"/>
    <property type="match status" value="1"/>
</dbReference>
<evidence type="ECO:0000256" key="8">
    <source>
        <dbReference type="ARBA" id="ARBA00022660"/>
    </source>
</evidence>
<keyword evidence="15 19" id="KW-0472">Membrane</keyword>
<comment type="catalytic activity">
    <reaction evidence="16">
        <text>a quinol + 2 Fe(III)-[cytochrome c](out) = a quinone + 2 Fe(II)-[cytochrome c](out) + 2 H(+)(out)</text>
        <dbReference type="Rhea" id="RHEA:11484"/>
        <dbReference type="Rhea" id="RHEA-COMP:10350"/>
        <dbReference type="Rhea" id="RHEA-COMP:14399"/>
        <dbReference type="ChEBI" id="CHEBI:15378"/>
        <dbReference type="ChEBI" id="CHEBI:24646"/>
        <dbReference type="ChEBI" id="CHEBI:29033"/>
        <dbReference type="ChEBI" id="CHEBI:29034"/>
        <dbReference type="ChEBI" id="CHEBI:132124"/>
        <dbReference type="EC" id="7.1.1.8"/>
    </reaction>
</comment>
<evidence type="ECO:0000256" key="17">
    <source>
        <dbReference type="ARBA" id="ARBA00029568"/>
    </source>
</evidence>
<name>A0A927RBZ5_9ACTN</name>
<comment type="subcellular location">
    <subcellularLocation>
        <location evidence="2">Cell membrane</location>
        <topology evidence="2">Multi-pass membrane protein</topology>
    </subcellularLocation>
</comment>
<evidence type="ECO:0000313" key="21">
    <source>
        <dbReference type="EMBL" id="MBE1609319.1"/>
    </source>
</evidence>
<evidence type="ECO:0000256" key="19">
    <source>
        <dbReference type="SAM" id="Phobius"/>
    </source>
</evidence>
<dbReference type="PANTHER" id="PTHR19271">
    <property type="entry name" value="CYTOCHROME B"/>
    <property type="match status" value="1"/>
</dbReference>
<evidence type="ECO:0000256" key="1">
    <source>
        <dbReference type="ARBA" id="ARBA00001971"/>
    </source>
</evidence>
<evidence type="ECO:0000256" key="6">
    <source>
        <dbReference type="ARBA" id="ARBA00022475"/>
    </source>
</evidence>
<dbReference type="GO" id="GO:0022904">
    <property type="term" value="P:respiratory electron transport chain"/>
    <property type="evidence" value="ECO:0007669"/>
    <property type="project" value="InterPro"/>
</dbReference>
<dbReference type="GO" id="GO:0005886">
    <property type="term" value="C:plasma membrane"/>
    <property type="evidence" value="ECO:0007669"/>
    <property type="project" value="UniProtKB-SubCell"/>
</dbReference>
<keyword evidence="10" id="KW-0479">Metal-binding</keyword>
<proteinExistence type="predicted"/>
<evidence type="ECO:0000256" key="11">
    <source>
        <dbReference type="ARBA" id="ARBA00022967"/>
    </source>
</evidence>
<gene>
    <name evidence="21" type="ORF">HEB94_006167</name>
</gene>
<keyword evidence="5" id="KW-0813">Transport</keyword>
<organism evidence="21 22">
    <name type="scientific">Actinopolymorpha pittospori</name>
    <dbReference type="NCBI Taxonomy" id="648752"/>
    <lineage>
        <taxon>Bacteria</taxon>
        <taxon>Bacillati</taxon>
        <taxon>Actinomycetota</taxon>
        <taxon>Actinomycetes</taxon>
        <taxon>Propionibacteriales</taxon>
        <taxon>Actinopolymorphaceae</taxon>
        <taxon>Actinopolymorpha</taxon>
    </lineage>
</organism>
<feature type="transmembrane region" description="Helical" evidence="19">
    <location>
        <begin position="173"/>
        <end position="195"/>
    </location>
</feature>
<sequence length="549" mass="61641">MSGDGAPKAITRPLDYLDQRLGLAKLGKHLRKIFPDHWSFLLGEIALYTFIILILTGIFLTLWYKPSMEEVIYNGSYPLLRGRSVSEAYASTIDISFDVRGGLLMRQIHHWSANVFAAAILLHMLRNFFTGAFRKPREINWIIGSLLLQLALIEGFTGYSLPDDLLSGTGLRFVEGLLLSIPIVGTYLTFFIFGGEYPGDDLISRLYPVHILLLPGLLLALITIHLALLVYHKHTQLPGPGRTNTNVVGAPLMPIYMAKAGGYFFLTFGVMVAMAAILQVNPVWIYGPYHPNQIGAGTQPDWYLGWVEGGLRIMPNWETRVAGITVSWNVFIPGFGWLGLLALILGIYPFIERWITGDDREHHILDRARNQPTRTALGVAAISVFGLLWIGGGNDIIATTFHLALEDITVFIRVAIFVVPVILFMVTKRICIGMQRRDRETLIHGVESGAVVRLPNGEFIEVHKKLSPDDAYVLSSHERTTPLEVPPRTDKEGRERPGWRKLRLRARISRFWVGDDAQKPTLQEYESAHEHGRGHGEIEADEPDRTKEL</sequence>
<dbReference type="SUPFAM" id="SSF81342">
    <property type="entry name" value="Transmembrane di-heme cytochromes"/>
    <property type="match status" value="1"/>
</dbReference>
<keyword evidence="9 19" id="KW-0812">Transmembrane</keyword>
<keyword evidence="12" id="KW-0249">Electron transport</keyword>
<evidence type="ECO:0000256" key="9">
    <source>
        <dbReference type="ARBA" id="ARBA00022692"/>
    </source>
</evidence>
<evidence type="ECO:0000256" key="14">
    <source>
        <dbReference type="ARBA" id="ARBA00023004"/>
    </source>
</evidence>
<dbReference type="AlphaFoldDB" id="A0A927RBZ5"/>
<keyword evidence="8" id="KW-0679">Respiratory chain</keyword>
<keyword evidence="14" id="KW-0408">Iron</keyword>
<evidence type="ECO:0000256" key="12">
    <source>
        <dbReference type="ARBA" id="ARBA00022982"/>
    </source>
</evidence>
<feature type="transmembrane region" description="Helical" evidence="19">
    <location>
        <begin position="111"/>
        <end position="129"/>
    </location>
</feature>
<comment type="cofactor">
    <cofactor evidence="1">
        <name>heme</name>
        <dbReference type="ChEBI" id="CHEBI:30413"/>
    </cofactor>
</comment>
<dbReference type="EMBL" id="JADBEM010000001">
    <property type="protein sequence ID" value="MBE1609319.1"/>
    <property type="molecule type" value="Genomic_DNA"/>
</dbReference>
<keyword evidence="6" id="KW-1003">Cell membrane</keyword>
<keyword evidence="13 19" id="KW-1133">Transmembrane helix</keyword>
<dbReference type="GO" id="GO:0046872">
    <property type="term" value="F:metal ion binding"/>
    <property type="evidence" value="ECO:0007669"/>
    <property type="project" value="UniProtKB-KW"/>
</dbReference>